<protein>
    <submittedName>
        <fullName evidence="3">Glycosyltransferase</fullName>
    </submittedName>
</protein>
<dbReference type="Proteomes" id="UP000657931">
    <property type="component" value="Unassembled WGS sequence"/>
</dbReference>
<dbReference type="Gene3D" id="3.40.50.2000">
    <property type="entry name" value="Glycogen Phosphorylase B"/>
    <property type="match status" value="2"/>
</dbReference>
<dbReference type="InterPro" id="IPR050194">
    <property type="entry name" value="Glycosyltransferase_grp1"/>
</dbReference>
<dbReference type="InterPro" id="IPR028098">
    <property type="entry name" value="Glyco_trans_4-like_N"/>
</dbReference>
<dbReference type="PANTHER" id="PTHR45947:SF3">
    <property type="entry name" value="SULFOQUINOVOSYL TRANSFERASE SQD2"/>
    <property type="match status" value="1"/>
</dbReference>
<dbReference type="Pfam" id="PF13439">
    <property type="entry name" value="Glyco_transf_4"/>
    <property type="match status" value="1"/>
</dbReference>
<dbReference type="SUPFAM" id="SSF53756">
    <property type="entry name" value="UDP-Glycosyltransferase/glycogen phosphorylase"/>
    <property type="match status" value="1"/>
</dbReference>
<gene>
    <name evidence="3" type="ORF">H9655_05705</name>
</gene>
<dbReference type="InterPro" id="IPR001296">
    <property type="entry name" value="Glyco_trans_1"/>
</dbReference>
<sequence>MKSILMVADHLGANGTVTYLFTISKALKAIGYTIVVIGRTGVLGDNFKHENIPVYEVNIPTTFDDKSTELQEKIEEIIHNHQIDLIHCHQVFSGIVLLHMAQKLNIPYVYTLHGLYNRREELLKILPKCNQIITVSQLVQEQLVHQYNLSSTFIPNGIDGNDYIDQSDLTVRKNLHIPDTGFVVFYASRLEFDKADICMRLLKAIEELRQPNLYALVAGEGFRTKQIHNMIKAMNRKRATPYVHLLGSQQDLRPFYRSVNVVVGTGRTAMEAISCEVPVIAAGAKGYSGIVTKENWEKMKYGHFADHHADQPIHQRNIKNDISQLMTHEKNIVEMKEIRQALLRDFNIEKIIKDLNSLYINTLN</sequence>
<organism evidence="3 4">
    <name type="scientific">Cytobacillus stercorigallinarum</name>
    <dbReference type="NCBI Taxonomy" id="2762240"/>
    <lineage>
        <taxon>Bacteria</taxon>
        <taxon>Bacillati</taxon>
        <taxon>Bacillota</taxon>
        <taxon>Bacilli</taxon>
        <taxon>Bacillales</taxon>
        <taxon>Bacillaceae</taxon>
        <taxon>Cytobacillus</taxon>
    </lineage>
</organism>
<dbReference type="PANTHER" id="PTHR45947">
    <property type="entry name" value="SULFOQUINOVOSYL TRANSFERASE SQD2"/>
    <property type="match status" value="1"/>
</dbReference>
<keyword evidence="4" id="KW-1185">Reference proteome</keyword>
<feature type="domain" description="Glycosyl transferase family 1" evidence="1">
    <location>
        <begin position="172"/>
        <end position="295"/>
    </location>
</feature>
<evidence type="ECO:0000259" key="1">
    <source>
        <dbReference type="Pfam" id="PF00534"/>
    </source>
</evidence>
<evidence type="ECO:0000313" key="3">
    <source>
        <dbReference type="EMBL" id="MBD7936514.1"/>
    </source>
</evidence>
<dbReference type="Pfam" id="PF00534">
    <property type="entry name" value="Glycos_transf_1"/>
    <property type="match status" value="1"/>
</dbReference>
<dbReference type="EMBL" id="JACSQT010000002">
    <property type="protein sequence ID" value="MBD7936514.1"/>
    <property type="molecule type" value="Genomic_DNA"/>
</dbReference>
<evidence type="ECO:0000313" key="4">
    <source>
        <dbReference type="Proteomes" id="UP000657931"/>
    </source>
</evidence>
<reference evidence="3 4" key="1">
    <citation type="submission" date="2020-08" db="EMBL/GenBank/DDBJ databases">
        <title>A Genomic Blueprint of the Chicken Gut Microbiome.</title>
        <authorList>
            <person name="Gilroy R."/>
            <person name="Ravi A."/>
            <person name="Getino M."/>
            <person name="Pursley I."/>
            <person name="Horton D.L."/>
            <person name="Alikhan N.-F."/>
            <person name="Baker D."/>
            <person name="Gharbi K."/>
            <person name="Hall N."/>
            <person name="Watson M."/>
            <person name="Adriaenssens E.M."/>
            <person name="Foster-Nyarko E."/>
            <person name="Jarju S."/>
            <person name="Secka A."/>
            <person name="Antonio M."/>
            <person name="Oren A."/>
            <person name="Chaudhuri R."/>
            <person name="La Ragione R.M."/>
            <person name="Hildebrand F."/>
            <person name="Pallen M.J."/>
        </authorList>
    </citation>
    <scope>NUCLEOTIDE SEQUENCE [LARGE SCALE GENOMIC DNA]</scope>
    <source>
        <strain evidence="3 4">Sa5YUA1</strain>
    </source>
</reference>
<comment type="caution">
    <text evidence="3">The sequence shown here is derived from an EMBL/GenBank/DDBJ whole genome shotgun (WGS) entry which is preliminary data.</text>
</comment>
<dbReference type="RefSeq" id="WP_191811824.1">
    <property type="nucleotide sequence ID" value="NZ_JACSQT010000002.1"/>
</dbReference>
<accession>A0ABR8QLY4</accession>
<name>A0ABR8QLY4_9BACI</name>
<feature type="domain" description="Glycosyltransferase subfamily 4-like N-terminal" evidence="2">
    <location>
        <begin position="14"/>
        <end position="159"/>
    </location>
</feature>
<proteinExistence type="predicted"/>
<evidence type="ECO:0000259" key="2">
    <source>
        <dbReference type="Pfam" id="PF13439"/>
    </source>
</evidence>